<protein>
    <submittedName>
        <fullName evidence="1">Uncharacterized protein</fullName>
    </submittedName>
</protein>
<accession>A0A0V0RYS7</accession>
<gene>
    <name evidence="1" type="ORF">T07_7849</name>
</gene>
<dbReference type="AlphaFoldDB" id="A0A0V0RYS7"/>
<name>A0A0V0RYS7_9BILA</name>
<proteinExistence type="predicted"/>
<sequence>MQTIQIRIGCIRFVEKQAFAYKERHKLKHYLPCMRNKCRFKLISRVVTAKDNGNPILWNDWSKQTTALDWPLLSEKELKSKVRGAFDF</sequence>
<keyword evidence="2" id="KW-1185">Reference proteome</keyword>
<reference evidence="1 2" key="1">
    <citation type="submission" date="2015-01" db="EMBL/GenBank/DDBJ databases">
        <title>Evolution of Trichinella species and genotypes.</title>
        <authorList>
            <person name="Korhonen P.K."/>
            <person name="Edoardo P."/>
            <person name="Giuseppe L.R."/>
            <person name="Gasser R.B."/>
        </authorList>
    </citation>
    <scope>NUCLEOTIDE SEQUENCE [LARGE SCALE GENOMIC DNA]</scope>
    <source>
        <strain evidence="1">ISS37</strain>
    </source>
</reference>
<dbReference type="Proteomes" id="UP000054630">
    <property type="component" value="Unassembled WGS sequence"/>
</dbReference>
<organism evidence="1 2">
    <name type="scientific">Trichinella nelsoni</name>
    <dbReference type="NCBI Taxonomy" id="6336"/>
    <lineage>
        <taxon>Eukaryota</taxon>
        <taxon>Metazoa</taxon>
        <taxon>Ecdysozoa</taxon>
        <taxon>Nematoda</taxon>
        <taxon>Enoplea</taxon>
        <taxon>Dorylaimia</taxon>
        <taxon>Trichinellida</taxon>
        <taxon>Trichinellidae</taxon>
        <taxon>Trichinella</taxon>
    </lineage>
</organism>
<comment type="caution">
    <text evidence="1">The sequence shown here is derived from an EMBL/GenBank/DDBJ whole genome shotgun (WGS) entry which is preliminary data.</text>
</comment>
<evidence type="ECO:0000313" key="2">
    <source>
        <dbReference type="Proteomes" id="UP000054630"/>
    </source>
</evidence>
<evidence type="ECO:0000313" key="1">
    <source>
        <dbReference type="EMBL" id="KRX19641.1"/>
    </source>
</evidence>
<dbReference type="EMBL" id="JYDL01000057">
    <property type="protein sequence ID" value="KRX19641.1"/>
    <property type="molecule type" value="Genomic_DNA"/>
</dbReference>